<evidence type="ECO:0000313" key="2">
    <source>
        <dbReference type="EMBL" id="TVU42912.1"/>
    </source>
</evidence>
<feature type="region of interest" description="Disordered" evidence="1">
    <location>
        <begin position="22"/>
        <end position="41"/>
    </location>
</feature>
<comment type="caution">
    <text evidence="2">The sequence shown here is derived from an EMBL/GenBank/DDBJ whole genome shotgun (WGS) entry which is preliminary data.</text>
</comment>
<proteinExistence type="predicted"/>
<protein>
    <submittedName>
        <fullName evidence="2">Uncharacterized protein</fullName>
    </submittedName>
</protein>
<organism evidence="2 3">
    <name type="scientific">Eragrostis curvula</name>
    <name type="common">weeping love grass</name>
    <dbReference type="NCBI Taxonomy" id="38414"/>
    <lineage>
        <taxon>Eukaryota</taxon>
        <taxon>Viridiplantae</taxon>
        <taxon>Streptophyta</taxon>
        <taxon>Embryophyta</taxon>
        <taxon>Tracheophyta</taxon>
        <taxon>Spermatophyta</taxon>
        <taxon>Magnoliopsida</taxon>
        <taxon>Liliopsida</taxon>
        <taxon>Poales</taxon>
        <taxon>Poaceae</taxon>
        <taxon>PACMAD clade</taxon>
        <taxon>Chloridoideae</taxon>
        <taxon>Eragrostideae</taxon>
        <taxon>Eragrostidinae</taxon>
        <taxon>Eragrostis</taxon>
    </lineage>
</organism>
<dbReference type="AlphaFoldDB" id="A0A5J9W2F6"/>
<reference evidence="2 3" key="1">
    <citation type="journal article" date="2019" name="Sci. Rep.">
        <title>A high-quality genome of Eragrostis curvula grass provides insights into Poaceae evolution and supports new strategies to enhance forage quality.</title>
        <authorList>
            <person name="Carballo J."/>
            <person name="Santos B.A.C.M."/>
            <person name="Zappacosta D."/>
            <person name="Garbus I."/>
            <person name="Selva J.P."/>
            <person name="Gallo C.A."/>
            <person name="Diaz A."/>
            <person name="Albertini E."/>
            <person name="Caccamo M."/>
            <person name="Echenique V."/>
        </authorList>
    </citation>
    <scope>NUCLEOTIDE SEQUENCE [LARGE SCALE GENOMIC DNA]</scope>
    <source>
        <strain evidence="3">cv. Victoria</strain>
        <tissue evidence="2">Leaf</tissue>
    </source>
</reference>
<evidence type="ECO:0000313" key="3">
    <source>
        <dbReference type="Proteomes" id="UP000324897"/>
    </source>
</evidence>
<name>A0A5J9W2F6_9POAL</name>
<gene>
    <name evidence="2" type="ORF">EJB05_09336</name>
</gene>
<dbReference type="EMBL" id="RWGY01000005">
    <property type="protein sequence ID" value="TVU42912.1"/>
    <property type="molecule type" value="Genomic_DNA"/>
</dbReference>
<accession>A0A5J9W2F6</accession>
<evidence type="ECO:0000256" key="1">
    <source>
        <dbReference type="SAM" id="MobiDB-lite"/>
    </source>
</evidence>
<dbReference type="Gramene" id="TVU42912">
    <property type="protein sequence ID" value="TVU42912"/>
    <property type="gene ID" value="EJB05_09336"/>
</dbReference>
<feature type="non-terminal residue" evidence="2">
    <location>
        <position position="1"/>
    </location>
</feature>
<keyword evidence="3" id="KW-1185">Reference proteome</keyword>
<dbReference type="Proteomes" id="UP000324897">
    <property type="component" value="Unassembled WGS sequence"/>
</dbReference>
<sequence length="141" mass="15828">MGLNTHSFRTLVVFPAPEVDDYEAVPGGNDPTNEFNDGSCRRPKWRDAEAVATKRAASSWWTTNLPTGRRPARQMNAESPAALRAFAQCSKRDAAVTVAIPFLRFHRSGSRFSFLYSERFRSSNFRVDALPSPSRYASRIV</sequence>